<organism evidence="2 3">
    <name type="scientific">Dendrobium catenatum</name>
    <dbReference type="NCBI Taxonomy" id="906689"/>
    <lineage>
        <taxon>Eukaryota</taxon>
        <taxon>Viridiplantae</taxon>
        <taxon>Streptophyta</taxon>
        <taxon>Embryophyta</taxon>
        <taxon>Tracheophyta</taxon>
        <taxon>Spermatophyta</taxon>
        <taxon>Magnoliopsida</taxon>
        <taxon>Liliopsida</taxon>
        <taxon>Asparagales</taxon>
        <taxon>Orchidaceae</taxon>
        <taxon>Epidendroideae</taxon>
        <taxon>Malaxideae</taxon>
        <taxon>Dendrobiinae</taxon>
        <taxon>Dendrobium</taxon>
    </lineage>
</organism>
<dbReference type="PANTHER" id="PTHR33116:SF82">
    <property type="entry name" value="RNASE H FAMILY PROTEIN"/>
    <property type="match status" value="1"/>
</dbReference>
<keyword evidence="3" id="KW-1185">Reference proteome</keyword>
<reference evidence="2 3" key="1">
    <citation type="journal article" date="2016" name="Sci. Rep.">
        <title>The Dendrobium catenatum Lindl. genome sequence provides insights into polysaccharide synthase, floral development and adaptive evolution.</title>
        <authorList>
            <person name="Zhang G.Q."/>
            <person name="Xu Q."/>
            <person name="Bian C."/>
            <person name="Tsai W.C."/>
            <person name="Yeh C.M."/>
            <person name="Liu K.W."/>
            <person name="Yoshida K."/>
            <person name="Zhang L.S."/>
            <person name="Chang S.B."/>
            <person name="Chen F."/>
            <person name="Shi Y."/>
            <person name="Su Y.Y."/>
            <person name="Zhang Y.Q."/>
            <person name="Chen L.J."/>
            <person name="Yin Y."/>
            <person name="Lin M."/>
            <person name="Huang H."/>
            <person name="Deng H."/>
            <person name="Wang Z.W."/>
            <person name="Zhu S.L."/>
            <person name="Zhao X."/>
            <person name="Deng C."/>
            <person name="Niu S.C."/>
            <person name="Huang J."/>
            <person name="Wang M."/>
            <person name="Liu G.H."/>
            <person name="Yang H.J."/>
            <person name="Xiao X.J."/>
            <person name="Hsiao Y.Y."/>
            <person name="Wu W.L."/>
            <person name="Chen Y.Y."/>
            <person name="Mitsuda N."/>
            <person name="Ohme-Takagi M."/>
            <person name="Luo Y.B."/>
            <person name="Van de Peer Y."/>
            <person name="Liu Z.J."/>
        </authorList>
    </citation>
    <scope>NUCLEOTIDE SEQUENCE [LARGE SCALE GENOMIC DNA]</scope>
    <source>
        <tissue evidence="2">The whole plant</tissue>
    </source>
</reference>
<dbReference type="SUPFAM" id="SSF56672">
    <property type="entry name" value="DNA/RNA polymerases"/>
    <property type="match status" value="1"/>
</dbReference>
<accession>A0A2I0WBL6</accession>
<dbReference type="Pfam" id="PF00078">
    <property type="entry name" value="RVT_1"/>
    <property type="match status" value="1"/>
</dbReference>
<dbReference type="PANTHER" id="PTHR33116">
    <property type="entry name" value="REVERSE TRANSCRIPTASE ZINC-BINDING DOMAIN-CONTAINING PROTEIN-RELATED-RELATED"/>
    <property type="match status" value="1"/>
</dbReference>
<dbReference type="CDD" id="cd01650">
    <property type="entry name" value="RT_nLTR_like"/>
    <property type="match status" value="1"/>
</dbReference>
<dbReference type="EMBL" id="KZ502791">
    <property type="protein sequence ID" value="PKU73053.1"/>
    <property type="molecule type" value="Genomic_DNA"/>
</dbReference>
<dbReference type="Gene3D" id="3.30.70.270">
    <property type="match status" value="1"/>
</dbReference>
<dbReference type="Proteomes" id="UP000233837">
    <property type="component" value="Unassembled WGS sequence"/>
</dbReference>
<name>A0A2I0WBL6_9ASPA</name>
<sequence length="404" mass="46685">MWNDFRPISLCSFFNKLISKILATRLIEILPRIISVNQTGFVKGRIIFDNILLVQEMTHDINSKGKGGNIIYKLDISKAYDNLNWNFLYKILSLFGFCNVFIQLIKNSIENCFFSVIINGGQHGFFNSSQGLRQGDPLSPALFIIAMDYISRGMEELYKRHKSLYFHTKGGFPVSHLCFADDFIIFSNTSINNVKTMNHFLMEFQNMSGLEINKNKSNFLISKDVSQDKINYIKRICGFSFLSLPIKYLGTPIFKGRKRNHIFEEIISVFQKKIYNWHSKFLSFGGRLVLIKSVLNSIPIYIFHTLNPTASICLRMERLINKFFWGAKMNSSCICWSSSKKVCGTLNEGALDCKSFLDMVKAFSYKLWFSFRANDSLWSKFMHAKYCKDRSEICCTYKTSDSPV</sequence>
<dbReference type="STRING" id="906689.A0A2I0WBL6"/>
<dbReference type="InterPro" id="IPR043128">
    <property type="entry name" value="Rev_trsase/Diguanyl_cyclase"/>
</dbReference>
<feature type="domain" description="Reverse transcriptase" evidence="1">
    <location>
        <begin position="1"/>
        <end position="253"/>
    </location>
</feature>
<evidence type="ECO:0000259" key="1">
    <source>
        <dbReference type="PROSITE" id="PS50878"/>
    </source>
</evidence>
<dbReference type="AlphaFoldDB" id="A0A2I0WBL6"/>
<protein>
    <submittedName>
        <fullName evidence="2">Ribonuclease H protein</fullName>
    </submittedName>
</protein>
<reference evidence="2 3" key="2">
    <citation type="journal article" date="2017" name="Nature">
        <title>The Apostasia genome and the evolution of orchids.</title>
        <authorList>
            <person name="Zhang G.Q."/>
            <person name="Liu K.W."/>
            <person name="Li Z."/>
            <person name="Lohaus R."/>
            <person name="Hsiao Y.Y."/>
            <person name="Niu S.C."/>
            <person name="Wang J.Y."/>
            <person name="Lin Y.C."/>
            <person name="Xu Q."/>
            <person name="Chen L.J."/>
            <person name="Yoshida K."/>
            <person name="Fujiwara S."/>
            <person name="Wang Z.W."/>
            <person name="Zhang Y.Q."/>
            <person name="Mitsuda N."/>
            <person name="Wang M."/>
            <person name="Liu G.H."/>
            <person name="Pecoraro L."/>
            <person name="Huang H.X."/>
            <person name="Xiao X.J."/>
            <person name="Lin M."/>
            <person name="Wu X.Y."/>
            <person name="Wu W.L."/>
            <person name="Chen Y.Y."/>
            <person name="Chang S.B."/>
            <person name="Sakamoto S."/>
            <person name="Ohme-Takagi M."/>
            <person name="Yagi M."/>
            <person name="Zeng S.J."/>
            <person name="Shen C.Y."/>
            <person name="Yeh C.M."/>
            <person name="Luo Y.B."/>
            <person name="Tsai W.C."/>
            <person name="Van de Peer Y."/>
            <person name="Liu Z.J."/>
        </authorList>
    </citation>
    <scope>NUCLEOTIDE SEQUENCE [LARGE SCALE GENOMIC DNA]</scope>
    <source>
        <tissue evidence="2">The whole plant</tissue>
    </source>
</reference>
<evidence type="ECO:0000313" key="3">
    <source>
        <dbReference type="Proteomes" id="UP000233837"/>
    </source>
</evidence>
<dbReference type="InterPro" id="IPR000477">
    <property type="entry name" value="RT_dom"/>
</dbReference>
<evidence type="ECO:0000313" key="2">
    <source>
        <dbReference type="EMBL" id="PKU73053.1"/>
    </source>
</evidence>
<gene>
    <name evidence="2" type="ORF">MA16_Dca019256</name>
</gene>
<dbReference type="PROSITE" id="PS50878">
    <property type="entry name" value="RT_POL"/>
    <property type="match status" value="1"/>
</dbReference>
<dbReference type="InterPro" id="IPR043502">
    <property type="entry name" value="DNA/RNA_pol_sf"/>
</dbReference>
<proteinExistence type="predicted"/>